<reference evidence="1 2" key="1">
    <citation type="submission" date="2019-10" db="EMBL/GenBank/DDBJ databases">
        <title>Nonomuraea sp. nov., isolated from Phyllanthus amarus.</title>
        <authorList>
            <person name="Klykleung N."/>
            <person name="Tanasupawat S."/>
        </authorList>
    </citation>
    <scope>NUCLEOTIDE SEQUENCE [LARGE SCALE GENOMIC DNA]</scope>
    <source>
        <strain evidence="1 2">PA1-10</strain>
    </source>
</reference>
<protein>
    <submittedName>
        <fullName evidence="1">Uncharacterized protein</fullName>
    </submittedName>
</protein>
<evidence type="ECO:0000313" key="1">
    <source>
        <dbReference type="EMBL" id="KAB8186957.1"/>
    </source>
</evidence>
<gene>
    <name evidence="1" type="ORF">FH608_046565</name>
</gene>
<dbReference type="Proteomes" id="UP000312512">
    <property type="component" value="Unassembled WGS sequence"/>
</dbReference>
<dbReference type="EMBL" id="VDLX02000028">
    <property type="protein sequence ID" value="KAB8186957.1"/>
    <property type="molecule type" value="Genomic_DNA"/>
</dbReference>
<accession>A0A5C4V6H8</accession>
<evidence type="ECO:0000313" key="2">
    <source>
        <dbReference type="Proteomes" id="UP000312512"/>
    </source>
</evidence>
<dbReference type="RefSeq" id="WP_139637621.1">
    <property type="nucleotide sequence ID" value="NZ_VDLX02000028.1"/>
</dbReference>
<organism evidence="1 2">
    <name type="scientific">Nonomuraea phyllanthi</name>
    <dbReference type="NCBI Taxonomy" id="2219224"/>
    <lineage>
        <taxon>Bacteria</taxon>
        <taxon>Bacillati</taxon>
        <taxon>Actinomycetota</taxon>
        <taxon>Actinomycetes</taxon>
        <taxon>Streptosporangiales</taxon>
        <taxon>Streptosporangiaceae</taxon>
        <taxon>Nonomuraea</taxon>
    </lineage>
</organism>
<comment type="caution">
    <text evidence="1">The sequence shown here is derived from an EMBL/GenBank/DDBJ whole genome shotgun (WGS) entry which is preliminary data.</text>
</comment>
<dbReference type="AlphaFoldDB" id="A0A5C4V6H8"/>
<proteinExistence type="predicted"/>
<sequence>MTKIPPLIRIAADLEVGDTYHRDDAYSVVVTALNPPTREAALARGEREVWSGGMWWTLLAVEKIDATPSARRVDAYLAEKAGAAHA</sequence>
<keyword evidence="2" id="KW-1185">Reference proteome</keyword>
<name>A0A5C4V6H8_9ACTN</name>
<dbReference type="OrthoDB" id="3540644at2"/>